<evidence type="ECO:0000313" key="2">
    <source>
        <dbReference type="EMBL" id="CUR58475.1"/>
    </source>
</evidence>
<dbReference type="AlphaFoldDB" id="A0A2P2C901"/>
<gene>
    <name evidence="2" type="ORF">NOCA250075</name>
</gene>
<proteinExistence type="predicted"/>
<dbReference type="EMBL" id="CZKA01000045">
    <property type="protein sequence ID" value="CUR58475.1"/>
    <property type="molecule type" value="Genomic_DNA"/>
</dbReference>
<dbReference type="InterPro" id="IPR029069">
    <property type="entry name" value="HotDog_dom_sf"/>
</dbReference>
<dbReference type="Gene3D" id="3.10.129.10">
    <property type="entry name" value="Hotdog Thioesterase"/>
    <property type="match status" value="1"/>
</dbReference>
<dbReference type="Pfam" id="PF13452">
    <property type="entry name" value="FAS1_DH_region"/>
    <property type="match status" value="1"/>
</dbReference>
<sequence>MTDTAAPRAQDFDHLVGTWTELRSAPYPVSLDTVRRFVQGAMLPDGVYGNDAAEIVARYGGVVAPPLFPLSVFVRPLGTPDPLDRFATEDDWDAAGGLDVFALPKLETVLAKSLNGGTEARPIRLARVGDVISCQARYLDITPREGRSGPMLFVRIEARYVDQHGDDLLRTVRTIIRR</sequence>
<name>A0A2P2C901_9ZZZZ</name>
<protein>
    <recommendedName>
        <fullName evidence="1">FAS1-like dehydratase domain-containing protein</fullName>
    </recommendedName>
</protein>
<accession>A0A2P2C901</accession>
<evidence type="ECO:0000259" key="1">
    <source>
        <dbReference type="Pfam" id="PF13452"/>
    </source>
</evidence>
<dbReference type="SUPFAM" id="SSF54637">
    <property type="entry name" value="Thioesterase/thiol ester dehydrase-isomerase"/>
    <property type="match status" value="1"/>
</dbReference>
<reference evidence="2" key="1">
    <citation type="submission" date="2015-08" db="EMBL/GenBank/DDBJ databases">
        <authorList>
            <person name="Babu N.S."/>
            <person name="Beckwith C.J."/>
            <person name="Beseler K.G."/>
            <person name="Brison A."/>
            <person name="Carone J.V."/>
            <person name="Caskin T.P."/>
            <person name="Diamond M."/>
            <person name="Durham M.E."/>
            <person name="Foxe J.M."/>
            <person name="Go M."/>
            <person name="Henderson B.A."/>
            <person name="Jones I.B."/>
            <person name="McGettigan J.A."/>
            <person name="Micheletti S.J."/>
            <person name="Nasrallah M.E."/>
            <person name="Ortiz D."/>
            <person name="Piller C.R."/>
            <person name="Privatt S.R."/>
            <person name="Schneider S.L."/>
            <person name="Sharp S."/>
            <person name="Smith T.C."/>
            <person name="Stanton J.D."/>
            <person name="Ullery H.E."/>
            <person name="Wilson R.J."/>
            <person name="Serrano M.G."/>
            <person name="Buck G."/>
            <person name="Lee V."/>
            <person name="Wang Y."/>
            <person name="Carvalho R."/>
            <person name="Voegtly L."/>
            <person name="Shi R."/>
            <person name="Duckworth R."/>
            <person name="Johnson A."/>
            <person name="Loviza R."/>
            <person name="Walstead R."/>
            <person name="Shah Z."/>
            <person name="Kiflezghi M."/>
            <person name="Wade K."/>
            <person name="Ball S.L."/>
            <person name="Bradley K.W."/>
            <person name="Asai D.J."/>
            <person name="Bowman C.A."/>
            <person name="Russell D.A."/>
            <person name="Pope W.H."/>
            <person name="Jacobs-Sera D."/>
            <person name="Hendrix R.W."/>
            <person name="Hatfull G.F."/>
        </authorList>
    </citation>
    <scope>NUCLEOTIDE SEQUENCE</scope>
</reference>
<feature type="domain" description="FAS1-like dehydratase" evidence="1">
    <location>
        <begin position="16"/>
        <end position="166"/>
    </location>
</feature>
<organism evidence="2">
    <name type="scientific">metagenome</name>
    <dbReference type="NCBI Taxonomy" id="256318"/>
    <lineage>
        <taxon>unclassified sequences</taxon>
        <taxon>metagenomes</taxon>
    </lineage>
</organism>
<dbReference type="InterPro" id="IPR039569">
    <property type="entry name" value="FAS1-like_DH_region"/>
</dbReference>